<feature type="region of interest" description="Disordered" evidence="1">
    <location>
        <begin position="439"/>
        <end position="463"/>
    </location>
</feature>
<proteinExistence type="predicted"/>
<feature type="region of interest" description="Disordered" evidence="1">
    <location>
        <begin position="181"/>
        <end position="225"/>
    </location>
</feature>
<dbReference type="RefSeq" id="WP_103423930.1">
    <property type="nucleotide sequence ID" value="NZ_CP026309.1"/>
</dbReference>
<reference evidence="2 3" key="1">
    <citation type="submission" date="2018-01" db="EMBL/GenBank/DDBJ databases">
        <title>Complete genome sequence of Salinigranum rubrum GX10T, an extremely halophilic archaeon isolated from a marine solar saltern.</title>
        <authorList>
            <person name="Han S."/>
        </authorList>
    </citation>
    <scope>NUCLEOTIDE SEQUENCE [LARGE SCALE GENOMIC DNA]</scope>
    <source>
        <strain evidence="2 3">GX10</strain>
    </source>
</reference>
<accession>A0A2I8VES7</accession>
<gene>
    <name evidence="2" type="ORF">C2R22_01080</name>
</gene>
<dbReference type="AlphaFoldDB" id="A0A2I8VES7"/>
<evidence type="ECO:0000313" key="2">
    <source>
        <dbReference type="EMBL" id="AUV80422.1"/>
    </source>
</evidence>
<sequence length="463" mass="50025">MTVPTDAVVDAHLARLDAEARRAFVADLWAARGFETSVDDAVVVARRHAESLVVYPLPPRRLRRPPRPEPPVDVVVAFEAVPRWVEASDVRVLTPADLRGMLRYALDPADAASISRRHLGSPPAALAPPLSLRVRDGVEALHGVGESVGVTTVVTLLAVVVLVFAASGALFVDDGTEPLLGSESVAPPGGADATTPEQTPTASPTPTDESDAAAVGSLDTVPGVGPDGVTNLTALALAHDRELGENYTLWTDRYRPQNGVPGAPRTQRDTDITVEGDRYLVEETFETGEERRLARVVYFDGTDWYVDERTAETASVRWVDGRTGNVAPDPHRLRRALVTRYLATPTTDVTERLYVGDETRYRLEGEGRPPGFPDRVYNYSFVAVVGDRGLVHGAAVEFTVVTVEGSYRLRFEWTYGALGATSVTEPAWLHLALPRNDSAGAESTEMSGNRTTEVPRNTTETAS</sequence>
<feature type="compositionally biased region" description="Polar residues" evidence="1">
    <location>
        <begin position="195"/>
        <end position="207"/>
    </location>
</feature>
<dbReference type="EMBL" id="CP026309">
    <property type="protein sequence ID" value="AUV80422.1"/>
    <property type="molecule type" value="Genomic_DNA"/>
</dbReference>
<evidence type="ECO:0000313" key="3">
    <source>
        <dbReference type="Proteomes" id="UP000236584"/>
    </source>
</evidence>
<dbReference type="Proteomes" id="UP000236584">
    <property type="component" value="Chromosome"/>
</dbReference>
<name>A0A2I8VES7_9EURY</name>
<feature type="compositionally biased region" description="Polar residues" evidence="1">
    <location>
        <begin position="444"/>
        <end position="463"/>
    </location>
</feature>
<keyword evidence="3" id="KW-1185">Reference proteome</keyword>
<organism evidence="2 3">
    <name type="scientific">Salinigranum rubrum</name>
    <dbReference type="NCBI Taxonomy" id="755307"/>
    <lineage>
        <taxon>Archaea</taxon>
        <taxon>Methanobacteriati</taxon>
        <taxon>Methanobacteriota</taxon>
        <taxon>Stenosarchaea group</taxon>
        <taxon>Halobacteria</taxon>
        <taxon>Halobacteriales</taxon>
        <taxon>Haloferacaceae</taxon>
        <taxon>Salinigranum</taxon>
    </lineage>
</organism>
<evidence type="ECO:0000256" key="1">
    <source>
        <dbReference type="SAM" id="MobiDB-lite"/>
    </source>
</evidence>
<dbReference type="OrthoDB" id="342778at2157"/>
<dbReference type="KEGG" id="srub:C2R22_01080"/>
<dbReference type="GeneID" id="35590639"/>
<protein>
    <submittedName>
        <fullName evidence="2">Uncharacterized protein</fullName>
    </submittedName>
</protein>